<name>A0A093UXU7_TALMA</name>
<keyword evidence="2" id="KW-0812">Transmembrane</keyword>
<feature type="region of interest" description="Disordered" evidence="1">
    <location>
        <begin position="1"/>
        <end position="25"/>
    </location>
</feature>
<evidence type="ECO:0000313" key="3">
    <source>
        <dbReference type="EMBL" id="KFX45102.1"/>
    </source>
</evidence>
<keyword evidence="2" id="KW-0472">Membrane</keyword>
<gene>
    <name evidence="3" type="ORF">GQ26_0251700</name>
</gene>
<dbReference type="AlphaFoldDB" id="A0A093UXU7"/>
<feature type="compositionally biased region" description="Basic and acidic residues" evidence="1">
    <location>
        <begin position="76"/>
        <end position="97"/>
    </location>
</feature>
<reference key="1">
    <citation type="journal article" date="2014" name="PLoS Genet.">
        <title>Signature Gene Expression Reveals Novel Clues to the Molecular Mechanisms of Dimorphic Transition in Penicillium marneffei.</title>
        <authorList>
            <person name="Yang E."/>
            <person name="Wang G."/>
            <person name="Cai J."/>
            <person name="Woo P.C."/>
            <person name="Lau S.K."/>
            <person name="Yuen K.-Y."/>
            <person name="Chow W.-N."/>
            <person name="Lin X."/>
        </authorList>
    </citation>
    <scope>NUCLEOTIDE SEQUENCE [LARGE SCALE GENOMIC DNA]</scope>
    <source>
        <strain>PM1</strain>
    </source>
</reference>
<evidence type="ECO:0000256" key="1">
    <source>
        <dbReference type="SAM" id="MobiDB-lite"/>
    </source>
</evidence>
<feature type="compositionally biased region" description="Polar residues" evidence="1">
    <location>
        <begin position="235"/>
        <end position="244"/>
    </location>
</feature>
<reference evidence="3" key="2">
    <citation type="journal article" date="2014" name="PLoS Genet.">
        <title>Signature gene expression reveals novel clues to the molecular mechanisms of dimorphic transition in Penicillium marneffei.</title>
        <authorList>
            <person name="Yang E."/>
            <person name="Wang G."/>
            <person name="Cai J."/>
            <person name="Woo P.C."/>
            <person name="Lau S.K."/>
            <person name="Yuen K.-Y."/>
            <person name="Chow W.-N."/>
            <person name="Lin X."/>
        </authorList>
    </citation>
    <scope>NUCLEOTIDE SEQUENCE</scope>
    <source>
        <strain evidence="3">PM1</strain>
    </source>
</reference>
<organism evidence="3">
    <name type="scientific">Talaromyces marneffei PM1</name>
    <dbReference type="NCBI Taxonomy" id="1077442"/>
    <lineage>
        <taxon>Eukaryota</taxon>
        <taxon>Fungi</taxon>
        <taxon>Dikarya</taxon>
        <taxon>Ascomycota</taxon>
        <taxon>Pezizomycotina</taxon>
        <taxon>Eurotiomycetes</taxon>
        <taxon>Eurotiomycetidae</taxon>
        <taxon>Eurotiales</taxon>
        <taxon>Trichocomaceae</taxon>
        <taxon>Talaromyces</taxon>
        <taxon>Talaromyces sect. Talaromyces</taxon>
    </lineage>
</organism>
<feature type="region of interest" description="Disordered" evidence="1">
    <location>
        <begin position="219"/>
        <end position="244"/>
    </location>
</feature>
<protein>
    <submittedName>
        <fullName evidence="3">Uncharacterized protein</fullName>
    </submittedName>
</protein>
<accession>A0A093UXU7</accession>
<dbReference type="eggNOG" id="ENOG502RAXE">
    <property type="taxonomic scope" value="Eukaryota"/>
</dbReference>
<comment type="caution">
    <text evidence="3">The sequence shown here is derived from an EMBL/GenBank/DDBJ whole genome shotgun (WGS) entry which is preliminary data.</text>
</comment>
<feature type="region of interest" description="Disordered" evidence="1">
    <location>
        <begin position="76"/>
        <end position="117"/>
    </location>
</feature>
<evidence type="ECO:0000256" key="2">
    <source>
        <dbReference type="SAM" id="Phobius"/>
    </source>
</evidence>
<sequence>MSQFCGCLGSTKPEPRTQIPSYPDAGFMHRPETQMQMHMHMQHQLPRYDSVDHGYAPVVPLPRYTPRPMSIHEKTLENNHIHHTQHRPDEKNRHDFESAEDEDVSALNSQSTGGSSTTVTGIISTITTAPTTIMDDASSAYSFPSSFGHTSTETRDTPPPPYSSCGSSFYARSRASSVRSHGRSESLFNYSLNNTGNASEVVPTITPPPMAHMHISHNHDQYQHHPSPSIHAPRQSISRSNTPSQPRLTTPYVYYVQDTWHSSPISFLIFVFIYFVQGVYGVYRIEDLIRYMR</sequence>
<dbReference type="HOGENOM" id="CLU_082799_0_0_1"/>
<proteinExistence type="predicted"/>
<dbReference type="EMBL" id="JPOX01000025">
    <property type="protein sequence ID" value="KFX45102.1"/>
    <property type="molecule type" value="Genomic_DNA"/>
</dbReference>
<feature type="region of interest" description="Disordered" evidence="1">
    <location>
        <begin position="145"/>
        <end position="166"/>
    </location>
</feature>
<feature type="transmembrane region" description="Helical" evidence="2">
    <location>
        <begin position="265"/>
        <end position="283"/>
    </location>
</feature>
<keyword evidence="2" id="KW-1133">Transmembrane helix</keyword>